<keyword evidence="1" id="KW-0805">Transcription regulation</keyword>
<dbReference type="PROSITE" id="PS50977">
    <property type="entry name" value="HTH_TETR_2"/>
    <property type="match status" value="1"/>
</dbReference>
<evidence type="ECO:0000259" key="5">
    <source>
        <dbReference type="PROSITE" id="PS50977"/>
    </source>
</evidence>
<dbReference type="EMBL" id="JAVRER010000009">
    <property type="protein sequence ID" value="MDT0415419.1"/>
    <property type="molecule type" value="Genomic_DNA"/>
</dbReference>
<protein>
    <submittedName>
        <fullName evidence="6">Helix-turn-helix domain-containing protein</fullName>
    </submittedName>
</protein>
<evidence type="ECO:0000313" key="6">
    <source>
        <dbReference type="EMBL" id="MDT0415419.1"/>
    </source>
</evidence>
<reference evidence="7" key="1">
    <citation type="submission" date="2023-07" db="EMBL/GenBank/DDBJ databases">
        <title>30 novel species of actinomycetes from the DSMZ collection.</title>
        <authorList>
            <person name="Nouioui I."/>
        </authorList>
    </citation>
    <scope>NUCLEOTIDE SEQUENCE [LARGE SCALE GENOMIC DNA]</scope>
    <source>
        <strain evidence="7">DSM 41982</strain>
    </source>
</reference>
<organism evidence="6 7">
    <name type="scientific">Streptomyces evansiae</name>
    <dbReference type="NCBI Taxonomy" id="3075535"/>
    <lineage>
        <taxon>Bacteria</taxon>
        <taxon>Bacillati</taxon>
        <taxon>Actinomycetota</taxon>
        <taxon>Actinomycetes</taxon>
        <taxon>Kitasatosporales</taxon>
        <taxon>Streptomycetaceae</taxon>
        <taxon>Streptomyces</taxon>
    </lineage>
</organism>
<feature type="domain" description="HTH tetR-type" evidence="5">
    <location>
        <begin position="6"/>
        <end position="66"/>
    </location>
</feature>
<dbReference type="PANTHER" id="PTHR30055">
    <property type="entry name" value="HTH-TYPE TRANSCRIPTIONAL REGULATOR RUTR"/>
    <property type="match status" value="1"/>
</dbReference>
<evidence type="ECO:0000256" key="2">
    <source>
        <dbReference type="ARBA" id="ARBA00023125"/>
    </source>
</evidence>
<evidence type="ECO:0000313" key="7">
    <source>
        <dbReference type="Proteomes" id="UP001183607"/>
    </source>
</evidence>
<dbReference type="RefSeq" id="WP_093854985.1">
    <property type="nucleotide sequence ID" value="NZ_JAVRER010000009.1"/>
</dbReference>
<name>A0ABD5E2R1_9ACTN</name>
<dbReference type="SUPFAM" id="SSF46689">
    <property type="entry name" value="Homeodomain-like"/>
    <property type="match status" value="1"/>
</dbReference>
<feature type="DNA-binding region" description="H-T-H motif" evidence="4">
    <location>
        <begin position="29"/>
        <end position="48"/>
    </location>
</feature>
<evidence type="ECO:0000256" key="1">
    <source>
        <dbReference type="ARBA" id="ARBA00023015"/>
    </source>
</evidence>
<proteinExistence type="predicted"/>
<dbReference type="PANTHER" id="PTHR30055:SF238">
    <property type="entry name" value="MYCOFACTOCIN BIOSYNTHESIS TRANSCRIPTIONAL REGULATOR MFTR-RELATED"/>
    <property type="match status" value="1"/>
</dbReference>
<dbReference type="Pfam" id="PF00440">
    <property type="entry name" value="TetR_N"/>
    <property type="match status" value="1"/>
</dbReference>
<dbReference type="Gene3D" id="1.10.357.10">
    <property type="entry name" value="Tetracycline Repressor, domain 2"/>
    <property type="match status" value="1"/>
</dbReference>
<keyword evidence="2 4" id="KW-0238">DNA-binding</keyword>
<dbReference type="InterPro" id="IPR001647">
    <property type="entry name" value="HTH_TetR"/>
</dbReference>
<dbReference type="GO" id="GO:0003677">
    <property type="term" value="F:DNA binding"/>
    <property type="evidence" value="ECO:0007669"/>
    <property type="project" value="UniProtKB-UniRule"/>
</dbReference>
<dbReference type="InterPro" id="IPR050109">
    <property type="entry name" value="HTH-type_TetR-like_transc_reg"/>
</dbReference>
<accession>A0ABD5E2R1</accession>
<dbReference type="InterPro" id="IPR009057">
    <property type="entry name" value="Homeodomain-like_sf"/>
</dbReference>
<evidence type="ECO:0000256" key="4">
    <source>
        <dbReference type="PROSITE-ProRule" id="PRU00335"/>
    </source>
</evidence>
<sequence>MARWEPHTKERLARAALELYSEHGYERTTVAQIAARAGLTERTYFRHFPDKREVLFDGGHSLETTLTEAVAAAPEGASPRAALAAGLDAMGAGFRGLRAQARTRQAVISAQQELQERELIKLASLTRALAEALRQRGVEETRANLLAEAGCGVFRTAFVRWVGDDRPETGASAEEIPLAALLREGLDTLGDALTHD</sequence>
<dbReference type="GO" id="GO:0006355">
    <property type="term" value="P:regulation of DNA-templated transcription"/>
    <property type="evidence" value="ECO:0007669"/>
    <property type="project" value="UniProtKB-ARBA"/>
</dbReference>
<dbReference type="Proteomes" id="UP001183607">
    <property type="component" value="Unassembled WGS sequence"/>
</dbReference>
<evidence type="ECO:0000256" key="3">
    <source>
        <dbReference type="ARBA" id="ARBA00023163"/>
    </source>
</evidence>
<keyword evidence="3" id="KW-0804">Transcription</keyword>
<dbReference type="AlphaFoldDB" id="A0ABD5E2R1"/>
<dbReference type="PRINTS" id="PR00455">
    <property type="entry name" value="HTHTETR"/>
</dbReference>
<comment type="caution">
    <text evidence="6">The sequence shown here is derived from an EMBL/GenBank/DDBJ whole genome shotgun (WGS) entry which is preliminary data.</text>
</comment>
<gene>
    <name evidence="6" type="ORF">RM574_07940</name>
</gene>